<dbReference type="EMBL" id="QLMJ01000007">
    <property type="protein sequence ID" value="RAK36777.1"/>
    <property type="molecule type" value="Genomic_DNA"/>
</dbReference>
<dbReference type="PANTHER" id="PTHR42305">
    <property type="entry name" value="MEMBRANE PROTEIN RV1733C-RELATED"/>
    <property type="match status" value="1"/>
</dbReference>
<evidence type="ECO:0000313" key="2">
    <source>
        <dbReference type="EMBL" id="RAK36777.1"/>
    </source>
</evidence>
<organism evidence="2 3">
    <name type="scientific">Actinoplanes lutulentus</name>
    <dbReference type="NCBI Taxonomy" id="1287878"/>
    <lineage>
        <taxon>Bacteria</taxon>
        <taxon>Bacillati</taxon>
        <taxon>Actinomycetota</taxon>
        <taxon>Actinomycetes</taxon>
        <taxon>Micromonosporales</taxon>
        <taxon>Micromonosporaceae</taxon>
        <taxon>Actinoplanes</taxon>
    </lineage>
</organism>
<accession>A0A327ZAS2</accession>
<keyword evidence="3" id="KW-1185">Reference proteome</keyword>
<protein>
    <recommendedName>
        <fullName evidence="4">Integral membrane protein</fullName>
    </recommendedName>
</protein>
<comment type="caution">
    <text evidence="2">The sequence shown here is derived from an EMBL/GenBank/DDBJ whole genome shotgun (WGS) entry which is preliminary data.</text>
</comment>
<dbReference type="PANTHER" id="PTHR42305:SF1">
    <property type="entry name" value="MEMBRANE PROTEIN RV1733C-RELATED"/>
    <property type="match status" value="1"/>
</dbReference>
<reference evidence="2 3" key="1">
    <citation type="submission" date="2018-06" db="EMBL/GenBank/DDBJ databases">
        <title>Genomic Encyclopedia of Type Strains, Phase III (KMG-III): the genomes of soil and plant-associated and newly described type strains.</title>
        <authorList>
            <person name="Whitman W."/>
        </authorList>
    </citation>
    <scope>NUCLEOTIDE SEQUENCE [LARGE SCALE GENOMIC DNA]</scope>
    <source>
        <strain evidence="2 3">CGMCC 4.7090</strain>
    </source>
</reference>
<keyword evidence="1" id="KW-0812">Transmembrane</keyword>
<evidence type="ECO:0000313" key="3">
    <source>
        <dbReference type="Proteomes" id="UP000249341"/>
    </source>
</evidence>
<proteinExistence type="predicted"/>
<evidence type="ECO:0000256" key="1">
    <source>
        <dbReference type="SAM" id="Phobius"/>
    </source>
</evidence>
<gene>
    <name evidence="2" type="ORF">B0I29_10739</name>
</gene>
<sequence>MIFILVMVFLAGAPGLGWWAGRSSYLSDVRAEEWERTHVFAVTAQLVGEPASTPAGTVAPRAATAHWTAPDGTPRSGLVPVEPGSRSGDTIRVWVDDRGRLRGQPMDRDPMAQALMAAAAAVLCLAGAVAGLRKIGLGLLDRHRARAWQREWLAVGPLWSKDRR</sequence>
<dbReference type="RefSeq" id="WP_245972575.1">
    <property type="nucleotide sequence ID" value="NZ_JACHWI010000001.1"/>
</dbReference>
<name>A0A327ZAS2_9ACTN</name>
<dbReference type="InterPro" id="IPR039708">
    <property type="entry name" value="MT1774/Rv1733c-like"/>
</dbReference>
<dbReference type="Proteomes" id="UP000249341">
    <property type="component" value="Unassembled WGS sequence"/>
</dbReference>
<evidence type="ECO:0008006" key="4">
    <source>
        <dbReference type="Google" id="ProtNLM"/>
    </source>
</evidence>
<keyword evidence="1" id="KW-1133">Transmembrane helix</keyword>
<dbReference type="AlphaFoldDB" id="A0A327ZAS2"/>
<feature type="transmembrane region" description="Helical" evidence="1">
    <location>
        <begin position="111"/>
        <end position="132"/>
    </location>
</feature>
<keyword evidence="1" id="KW-0472">Membrane</keyword>